<dbReference type="InterPro" id="IPR001646">
    <property type="entry name" value="5peptide_repeat"/>
</dbReference>
<accession>A0ABV2E2E3</accession>
<dbReference type="Gene3D" id="2.160.20.80">
    <property type="entry name" value="E3 ubiquitin-protein ligase SopA"/>
    <property type="match status" value="1"/>
</dbReference>
<dbReference type="SUPFAM" id="SSF141571">
    <property type="entry name" value="Pentapeptide repeat-like"/>
    <property type="match status" value="1"/>
</dbReference>
<dbReference type="Proteomes" id="UP001548992">
    <property type="component" value="Unassembled WGS sequence"/>
</dbReference>
<gene>
    <name evidence="2" type="ORF">ABXV16_17020</name>
</gene>
<dbReference type="Pfam" id="PF00805">
    <property type="entry name" value="Pentapeptide"/>
    <property type="match status" value="1"/>
</dbReference>
<keyword evidence="1" id="KW-0812">Transmembrane</keyword>
<keyword evidence="3" id="KW-1185">Reference proteome</keyword>
<evidence type="ECO:0000313" key="2">
    <source>
        <dbReference type="EMBL" id="MET3077459.1"/>
    </source>
</evidence>
<evidence type="ECO:0000256" key="1">
    <source>
        <dbReference type="SAM" id="Phobius"/>
    </source>
</evidence>
<feature type="transmembrane region" description="Helical" evidence="1">
    <location>
        <begin position="260"/>
        <end position="282"/>
    </location>
</feature>
<proteinExistence type="predicted"/>
<dbReference type="EMBL" id="JBEWWF010000005">
    <property type="protein sequence ID" value="MET3077459.1"/>
    <property type="molecule type" value="Genomic_DNA"/>
</dbReference>
<keyword evidence="1" id="KW-1133">Transmembrane helix</keyword>
<comment type="caution">
    <text evidence="2">The sequence shown here is derived from an EMBL/GenBank/DDBJ whole genome shotgun (WGS) entry which is preliminary data.</text>
</comment>
<feature type="transmembrane region" description="Helical" evidence="1">
    <location>
        <begin position="316"/>
        <end position="338"/>
    </location>
</feature>
<name>A0ABV2E2E3_9GAMM</name>
<evidence type="ECO:0000313" key="3">
    <source>
        <dbReference type="Proteomes" id="UP001548992"/>
    </source>
</evidence>
<dbReference type="RefSeq" id="WP_354467646.1">
    <property type="nucleotide sequence ID" value="NZ_JBEWWF010000005.1"/>
</dbReference>
<sequence>MEVRQHRLKNYWDVIYDPQINLSHFAEIDLNDVNRNIGHRYRLVDFSKLNDSNSISCKLDKHNFRECDFFGESKGNKINFSNCKFEKIYFGYGLYKNVKFQKCDFIKCSFNMAKFIDCQFIDCRFDDISFSGNETIFQNTLINSKRIVSAAFLNVDEDVLKQYATTVDYQKKRFENTKAKFAKNLLVSVSSTTDDDLYYNAVKTYLISRSKAKIEKFQYGAKDADKGRIRKISYQVRAITSIIELLILRVSGLINDWGNSILRALIIGVAMIFIFSIGYYFLMDTSVVGAIIKSIDITLLAGYTKHVTKLTPVHQQIVMLFNMILGLWWYAIMIPTLINRICVSRQ</sequence>
<protein>
    <submittedName>
        <fullName evidence="2">Pentapeptide repeat-containing protein</fullName>
    </submittedName>
</protein>
<reference evidence="2 3" key="1">
    <citation type="submission" date="2024-07" db="EMBL/GenBank/DDBJ databases">
        <title>Isolation, whole-genome sequencing, and annotation of five antibiotic-resistant bacteria from environmental samples.</title>
        <authorList>
            <person name="Bedore T."/>
            <person name="Hudson A.O."/>
            <person name="Kumar G."/>
        </authorList>
    </citation>
    <scope>NUCLEOTIDE SEQUENCE [LARGE SCALE GENOMIC DNA]</scope>
    <source>
        <strain evidence="2 3">RIT844</strain>
    </source>
</reference>
<organism evidence="2 3">
    <name type="scientific">Pantoea leporis</name>
    <dbReference type="NCBI Taxonomy" id="2933780"/>
    <lineage>
        <taxon>Bacteria</taxon>
        <taxon>Pseudomonadati</taxon>
        <taxon>Pseudomonadota</taxon>
        <taxon>Gammaproteobacteria</taxon>
        <taxon>Enterobacterales</taxon>
        <taxon>Erwiniaceae</taxon>
        <taxon>Pantoea</taxon>
    </lineage>
</organism>
<keyword evidence="1" id="KW-0472">Membrane</keyword>